<dbReference type="InterPro" id="IPR032580">
    <property type="entry name" value="SatD"/>
</dbReference>
<evidence type="ECO:0000313" key="1">
    <source>
        <dbReference type="EMBL" id="GLJ77820.1"/>
    </source>
</evidence>
<dbReference type="Proteomes" id="UP001142372">
    <property type="component" value="Unassembled WGS sequence"/>
</dbReference>
<protein>
    <recommendedName>
        <fullName evidence="3">SatD family (SatD)</fullName>
    </recommendedName>
</protein>
<accession>A0A9W6M1D7</accession>
<evidence type="ECO:0000313" key="2">
    <source>
        <dbReference type="Proteomes" id="UP001142372"/>
    </source>
</evidence>
<dbReference type="Pfam" id="PF16264">
    <property type="entry name" value="SatD"/>
    <property type="match status" value="1"/>
</dbReference>
<sequence length="214" mass="23509">MTFVSKIALIVDIVGSRHLTDRAQVQDLIRAEFEHAHRRFPAELPLWATVGDEFQALYAELGTALAATALVRLTLPTDIDCRFGIGEGEAREVESSSDGWSIQDGSAWWRARDAISTGSRLEAHGQPYLRTWFISGDATMTAAINALLLQRDHIISRMKARERRLAAGLLEGRTQKELAAVERITQPAVSQTLRRSGGTALVTGLEQFSSVIPA</sequence>
<evidence type="ECO:0008006" key="3">
    <source>
        <dbReference type="Google" id="ProtNLM"/>
    </source>
</evidence>
<dbReference type="AlphaFoldDB" id="A0A9W6M1D7"/>
<gene>
    <name evidence="1" type="ORF">GCM10017584_33940</name>
</gene>
<organism evidence="1 2">
    <name type="scientific">Leifsonia poae</name>
    <dbReference type="NCBI Taxonomy" id="110933"/>
    <lineage>
        <taxon>Bacteria</taxon>
        <taxon>Bacillati</taxon>
        <taxon>Actinomycetota</taxon>
        <taxon>Actinomycetes</taxon>
        <taxon>Micrococcales</taxon>
        <taxon>Microbacteriaceae</taxon>
        <taxon>Leifsonia</taxon>
    </lineage>
</organism>
<keyword evidence="2" id="KW-1185">Reference proteome</keyword>
<name>A0A9W6M1D7_9MICO</name>
<reference evidence="1" key="2">
    <citation type="submission" date="2023-01" db="EMBL/GenBank/DDBJ databases">
        <authorList>
            <person name="Sun Q."/>
            <person name="Evtushenko L."/>
        </authorList>
    </citation>
    <scope>NUCLEOTIDE SEQUENCE</scope>
    <source>
        <strain evidence="1">VKM Ac-1401</strain>
    </source>
</reference>
<dbReference type="EMBL" id="BSEN01000015">
    <property type="protein sequence ID" value="GLJ77820.1"/>
    <property type="molecule type" value="Genomic_DNA"/>
</dbReference>
<reference evidence="1" key="1">
    <citation type="journal article" date="2014" name="Int. J. Syst. Evol. Microbiol.">
        <title>Complete genome sequence of Corynebacterium casei LMG S-19264T (=DSM 44701T), isolated from a smear-ripened cheese.</title>
        <authorList>
            <consortium name="US DOE Joint Genome Institute (JGI-PGF)"/>
            <person name="Walter F."/>
            <person name="Albersmeier A."/>
            <person name="Kalinowski J."/>
            <person name="Ruckert C."/>
        </authorList>
    </citation>
    <scope>NUCLEOTIDE SEQUENCE</scope>
    <source>
        <strain evidence="1">VKM Ac-1401</strain>
    </source>
</reference>
<proteinExistence type="predicted"/>
<comment type="caution">
    <text evidence="1">The sequence shown here is derived from an EMBL/GenBank/DDBJ whole genome shotgun (WGS) entry which is preliminary data.</text>
</comment>